<reference evidence="3 4" key="1">
    <citation type="journal article" date="2021" name="Sci. Rep.">
        <title>The genome of the diatom Chaetoceros tenuissimus carries an ancient integrated fragment of an extant virus.</title>
        <authorList>
            <person name="Hongo Y."/>
            <person name="Kimura K."/>
            <person name="Takaki Y."/>
            <person name="Yoshida Y."/>
            <person name="Baba S."/>
            <person name="Kobayashi G."/>
            <person name="Nagasaki K."/>
            <person name="Hano T."/>
            <person name="Tomaru Y."/>
        </authorList>
    </citation>
    <scope>NUCLEOTIDE SEQUENCE [LARGE SCALE GENOMIC DNA]</scope>
    <source>
        <strain evidence="3 4">NIES-3715</strain>
    </source>
</reference>
<accession>A0AAD3CPJ6</accession>
<evidence type="ECO:0000313" key="4">
    <source>
        <dbReference type="Proteomes" id="UP001054902"/>
    </source>
</evidence>
<proteinExistence type="inferred from homology"/>
<dbReference type="Proteomes" id="UP001054902">
    <property type="component" value="Unassembled WGS sequence"/>
</dbReference>
<evidence type="ECO:0000256" key="1">
    <source>
        <dbReference type="ARBA" id="ARBA00023604"/>
    </source>
</evidence>
<feature type="signal peptide" evidence="2">
    <location>
        <begin position="1"/>
        <end position="22"/>
    </location>
</feature>
<evidence type="ECO:0000256" key="2">
    <source>
        <dbReference type="SAM" id="SignalP"/>
    </source>
</evidence>
<dbReference type="AlphaFoldDB" id="A0AAD3CPJ6"/>
<name>A0AAD3CPJ6_9STRA</name>
<dbReference type="InterPro" id="IPR044053">
    <property type="entry name" value="AsaB-like"/>
</dbReference>
<evidence type="ECO:0000313" key="3">
    <source>
        <dbReference type="EMBL" id="GFH48865.1"/>
    </source>
</evidence>
<comment type="caution">
    <text evidence="3">The sequence shown here is derived from an EMBL/GenBank/DDBJ whole genome shotgun (WGS) entry which is preliminary data.</text>
</comment>
<keyword evidence="4" id="KW-1185">Reference proteome</keyword>
<gene>
    <name evidence="3" type="ORF">CTEN210_05341</name>
</gene>
<protein>
    <submittedName>
        <fullName evidence="3">Uncharacterized protein</fullName>
    </submittedName>
</protein>
<keyword evidence="2" id="KW-0732">Signal</keyword>
<feature type="chain" id="PRO_5042277143" evidence="2">
    <location>
        <begin position="23"/>
        <end position="384"/>
    </location>
</feature>
<comment type="similarity">
    <text evidence="1">Belongs to the asaB hydroxylase/desaturase family.</text>
</comment>
<dbReference type="EMBL" id="BLLK01000029">
    <property type="protein sequence ID" value="GFH48865.1"/>
    <property type="molecule type" value="Genomic_DNA"/>
</dbReference>
<dbReference type="PANTHER" id="PTHR34598:SF3">
    <property type="entry name" value="OXIDOREDUCTASE AN1597"/>
    <property type="match status" value="1"/>
</dbReference>
<sequence>MSQYSSLLQIGLLFFFSHKVICFYSCHSILSRRQEYAHHSHSETQCFEYNKGLTEIDYSAANEYIAAHYNIDKYFDSNRAYETIFDGRQVLKELELKNEKDGHYKTEKEILDLYGLTLYPSQVSGCDDNVGIEDQHWQNRQWISDVYLPHLKSIVSELFPNMVMSCFWNPMVRGSEYEISSREGNETPTANVASLVHIDTDVGAYSLDEFISLIKKNEIQCKNLPSFNKDQFTEAIKVGKKRFAILNFWRNISSEPVKSYPLGILSTKYTSSEKDEMPVQTFPEASPDMRYSDWYYFSNATKDEVIIFYQYDRLSTQVSDLWHCALPIKHETCPKRKSFDVRMLIVLDEQVPLKYDRYNEGRIKPILNLEESGCFCDEQAETRS</sequence>
<dbReference type="GO" id="GO:0016491">
    <property type="term" value="F:oxidoreductase activity"/>
    <property type="evidence" value="ECO:0007669"/>
    <property type="project" value="InterPro"/>
</dbReference>
<organism evidence="3 4">
    <name type="scientific">Chaetoceros tenuissimus</name>
    <dbReference type="NCBI Taxonomy" id="426638"/>
    <lineage>
        <taxon>Eukaryota</taxon>
        <taxon>Sar</taxon>
        <taxon>Stramenopiles</taxon>
        <taxon>Ochrophyta</taxon>
        <taxon>Bacillariophyta</taxon>
        <taxon>Coscinodiscophyceae</taxon>
        <taxon>Chaetocerotophycidae</taxon>
        <taxon>Chaetocerotales</taxon>
        <taxon>Chaetocerotaceae</taxon>
        <taxon>Chaetoceros</taxon>
    </lineage>
</organism>
<dbReference type="PANTHER" id="PTHR34598">
    <property type="entry name" value="BLL6449 PROTEIN"/>
    <property type="match status" value="1"/>
</dbReference>